<dbReference type="Proteomes" id="UP000352698">
    <property type="component" value="Unassembled WGS sequence"/>
</dbReference>
<dbReference type="InterPro" id="IPR009195">
    <property type="entry name" value="Uncharacterised_YjbK"/>
</dbReference>
<evidence type="ECO:0000313" key="1">
    <source>
        <dbReference type="EMBL" id="VTQ59354.1"/>
    </source>
</evidence>
<gene>
    <name evidence="1" type="primary">yjbK</name>
    <name evidence="1" type="ORF">NCTC12204_00366</name>
</gene>
<organism evidence="1 2">
    <name type="scientific">Enterococcus hirae</name>
    <dbReference type="NCBI Taxonomy" id="1354"/>
    <lineage>
        <taxon>Bacteria</taxon>
        <taxon>Bacillati</taxon>
        <taxon>Bacillota</taxon>
        <taxon>Bacilli</taxon>
        <taxon>Lactobacillales</taxon>
        <taxon>Enterococcaceae</taxon>
        <taxon>Enterococcus</taxon>
    </lineage>
</organism>
<dbReference type="EMBL" id="CABEEP010000001">
    <property type="protein sequence ID" value="VTQ59354.1"/>
    <property type="molecule type" value="Genomic_DNA"/>
</dbReference>
<proteinExistence type="predicted"/>
<reference evidence="1 2" key="1">
    <citation type="submission" date="2019-05" db="EMBL/GenBank/DDBJ databases">
        <authorList>
            <consortium name="Pathogen Informatics"/>
        </authorList>
    </citation>
    <scope>NUCLEOTIDE SEQUENCE [LARGE SCALE GENOMIC DNA]</scope>
    <source>
        <strain evidence="1 2">NCTC12204</strain>
    </source>
</reference>
<dbReference type="SUPFAM" id="SSF55154">
    <property type="entry name" value="CYTH-like phosphatases"/>
    <property type="match status" value="1"/>
</dbReference>
<dbReference type="InterPro" id="IPR033469">
    <property type="entry name" value="CYTH-like_dom_sf"/>
</dbReference>
<dbReference type="CDD" id="cd07762">
    <property type="entry name" value="CYTH-like_Pase_1"/>
    <property type="match status" value="1"/>
</dbReference>
<sequence>MKGAIIMSEMLEIEYKSMLTQQEYSQLIQYYQLKPEDFTVQTNIYFDTPDGQLAQKNCGLRIRLLEDRAEYTLKTPAKEGKLETTDTLSKEEALSFIEQRQLPRQGAVFQKLLELAVPSDELGKIGDITTKRAEFHIEEGLLAIDESFGEQLHDFELELEVSDATLGKSAFLAFLERHSFPYRPAKNKIQRMLAAKN</sequence>
<dbReference type="PIRSF" id="PIRSF012526">
    <property type="entry name" value="CYTH_UCP012526"/>
    <property type="match status" value="1"/>
</dbReference>
<name>A0A449E5V4_ENTHR</name>
<comment type="caution">
    <text evidence="1">The sequence shown here is derived from an EMBL/GenBank/DDBJ whole genome shotgun (WGS) entry which is preliminary data.</text>
</comment>
<dbReference type="InterPro" id="IPR023577">
    <property type="entry name" value="CYTH_domain"/>
</dbReference>
<accession>A0A449E5V4</accession>
<dbReference type="Gene3D" id="2.40.320.10">
    <property type="entry name" value="Hypothetical Protein Pfu-838710-001"/>
    <property type="match status" value="1"/>
</dbReference>
<dbReference type="EC" id="4.6.1.1" evidence="1"/>
<dbReference type="GO" id="GO:0004016">
    <property type="term" value="F:adenylate cyclase activity"/>
    <property type="evidence" value="ECO:0007669"/>
    <property type="project" value="UniProtKB-EC"/>
</dbReference>
<evidence type="ECO:0000313" key="2">
    <source>
        <dbReference type="Proteomes" id="UP000352698"/>
    </source>
</evidence>
<dbReference type="AlphaFoldDB" id="A0A449E5V4"/>
<keyword evidence="1" id="KW-0456">Lyase</keyword>
<protein>
    <submittedName>
        <fullName evidence="1">Adenylate cyclase</fullName>
        <ecNumber evidence="1">4.6.1.1</ecNumber>
    </submittedName>
</protein>
<dbReference type="PROSITE" id="PS51707">
    <property type="entry name" value="CYTH"/>
    <property type="match status" value="1"/>
</dbReference>
<dbReference type="SMART" id="SM01118">
    <property type="entry name" value="CYTH"/>
    <property type="match status" value="1"/>
</dbReference>
<dbReference type="Pfam" id="PF01928">
    <property type="entry name" value="CYTH"/>
    <property type="match status" value="1"/>
</dbReference>